<comment type="caution">
    <text evidence="8">The sequence shown here is derived from an EMBL/GenBank/DDBJ whole genome shotgun (WGS) entry which is preliminary data.</text>
</comment>
<evidence type="ECO:0000256" key="5">
    <source>
        <dbReference type="ARBA" id="ARBA00022989"/>
    </source>
</evidence>
<dbReference type="EMBL" id="DRZM01000218">
    <property type="protein sequence ID" value="HHP05625.1"/>
    <property type="molecule type" value="Genomic_DNA"/>
</dbReference>
<keyword evidence="5 7" id="KW-1133">Transmembrane helix</keyword>
<protein>
    <submittedName>
        <fullName evidence="8">Flippase-like domain-containing protein</fullName>
    </submittedName>
</protein>
<gene>
    <name evidence="8" type="ORF">ENM88_07790</name>
</gene>
<feature type="transmembrane region" description="Helical" evidence="7">
    <location>
        <begin position="101"/>
        <end position="120"/>
    </location>
</feature>
<sequence>MSPRQLNYFSSPPLASCVKAQGPQRASRGRLVALAQYVVIAALAAYIARDFDLEDFLHALNLVDPGDILPILVFEVLYYVSHAAAFWALCRKRFNLTFREALGSSMMAWLVDLLLPSAFVEGDVARFFYLKTKSDWAPSLSYTLFFRLLISSTLVFFILFASLLALKALSFYSSLALIYAAVIVLGSALSLAMGVVVFKPSVLKNPLLKLLRRAVPSRRLGKLEHDLEEFLAKVQAVAAEFRENAAWLLAAIAALMLQWVSGIMTPYFSLRAVGVEVDALSIAPGYTILTLFSLASIGVPFMLGSVDSALVTLYLILGVPKERALLATLIGRSVTILVSLAMIYPLGIYYIRRTFSTDNLEEVRRSLQKISQEYGVKIPFISG</sequence>
<comment type="similarity">
    <text evidence="2">Belongs to the UPF0104 family.</text>
</comment>
<feature type="transmembrane region" description="Helical" evidence="7">
    <location>
        <begin position="245"/>
        <end position="268"/>
    </location>
</feature>
<accession>A0A7J3X9B8</accession>
<evidence type="ECO:0000256" key="7">
    <source>
        <dbReference type="SAM" id="Phobius"/>
    </source>
</evidence>
<dbReference type="GO" id="GO:0005886">
    <property type="term" value="C:plasma membrane"/>
    <property type="evidence" value="ECO:0007669"/>
    <property type="project" value="UniProtKB-SubCell"/>
</dbReference>
<keyword evidence="3" id="KW-1003">Cell membrane</keyword>
<feature type="transmembrane region" description="Helical" evidence="7">
    <location>
        <begin position="140"/>
        <end position="164"/>
    </location>
</feature>
<organism evidence="8">
    <name type="scientific">Thermofilum pendens</name>
    <dbReference type="NCBI Taxonomy" id="2269"/>
    <lineage>
        <taxon>Archaea</taxon>
        <taxon>Thermoproteota</taxon>
        <taxon>Thermoprotei</taxon>
        <taxon>Thermofilales</taxon>
        <taxon>Thermofilaceae</taxon>
        <taxon>Thermofilum</taxon>
    </lineage>
</organism>
<evidence type="ECO:0000313" key="8">
    <source>
        <dbReference type="EMBL" id="HHP05625.1"/>
    </source>
</evidence>
<evidence type="ECO:0000256" key="2">
    <source>
        <dbReference type="ARBA" id="ARBA00011061"/>
    </source>
</evidence>
<dbReference type="AlphaFoldDB" id="A0A7J3X9B8"/>
<reference evidence="8" key="1">
    <citation type="journal article" date="2020" name="mSystems">
        <title>Genome- and Community-Level Interaction Insights into Carbon Utilization and Element Cycling Functions of Hydrothermarchaeota in Hydrothermal Sediment.</title>
        <authorList>
            <person name="Zhou Z."/>
            <person name="Liu Y."/>
            <person name="Xu W."/>
            <person name="Pan J."/>
            <person name="Luo Z.H."/>
            <person name="Li M."/>
        </authorList>
    </citation>
    <scope>NUCLEOTIDE SEQUENCE [LARGE SCALE GENOMIC DNA]</scope>
    <source>
        <strain evidence="8">SpSt-1125</strain>
    </source>
</reference>
<evidence type="ECO:0000256" key="3">
    <source>
        <dbReference type="ARBA" id="ARBA00022475"/>
    </source>
</evidence>
<dbReference type="PANTHER" id="PTHR39087:SF2">
    <property type="entry name" value="UPF0104 MEMBRANE PROTEIN MJ1595"/>
    <property type="match status" value="1"/>
</dbReference>
<feature type="transmembrane region" description="Helical" evidence="7">
    <location>
        <begin position="289"/>
        <end position="317"/>
    </location>
</feature>
<feature type="transmembrane region" description="Helical" evidence="7">
    <location>
        <begin position="329"/>
        <end position="351"/>
    </location>
</feature>
<evidence type="ECO:0000256" key="1">
    <source>
        <dbReference type="ARBA" id="ARBA00004651"/>
    </source>
</evidence>
<name>A0A7J3X9B8_THEPE</name>
<dbReference type="PANTHER" id="PTHR39087">
    <property type="entry name" value="UPF0104 MEMBRANE PROTEIN MJ1595"/>
    <property type="match status" value="1"/>
</dbReference>
<keyword evidence="6 7" id="KW-0472">Membrane</keyword>
<comment type="subcellular location">
    <subcellularLocation>
        <location evidence="1">Cell membrane</location>
        <topology evidence="1">Multi-pass membrane protein</topology>
    </subcellularLocation>
</comment>
<feature type="transmembrane region" description="Helical" evidence="7">
    <location>
        <begin position="31"/>
        <end position="48"/>
    </location>
</feature>
<evidence type="ECO:0000256" key="4">
    <source>
        <dbReference type="ARBA" id="ARBA00022692"/>
    </source>
</evidence>
<proteinExistence type="inferred from homology"/>
<evidence type="ECO:0000256" key="6">
    <source>
        <dbReference type="ARBA" id="ARBA00023136"/>
    </source>
</evidence>
<keyword evidence="4 7" id="KW-0812">Transmembrane</keyword>
<dbReference type="InterPro" id="IPR022791">
    <property type="entry name" value="L-PG_synthase/AglD"/>
</dbReference>
<feature type="transmembrane region" description="Helical" evidence="7">
    <location>
        <begin position="68"/>
        <end position="89"/>
    </location>
</feature>
<feature type="transmembrane region" description="Helical" evidence="7">
    <location>
        <begin position="176"/>
        <end position="198"/>
    </location>
</feature>
<dbReference type="Pfam" id="PF03706">
    <property type="entry name" value="LPG_synthase_TM"/>
    <property type="match status" value="1"/>
</dbReference>